<dbReference type="AlphaFoldDB" id="A0A8H6HEA9"/>
<sequence length="420" mass="46622">MPALADKIFQFNARLHVSAPAIVDRRPVVDRPFPRVPGIQRIGLVILLEIFKVALSVSDKTAVEDVLSALPRGYLGLVCKAWHRLILKHPSLWATIVVHPHSYISQGSWENVPFATYLLRSHDRPLSIYIIPAQSQRGSGGSKGVEWALADVVSKVGKRIQSLVVEARWKSSLDRLGNVLDAQLYPVLKRLSINAAIDDAGPSDVIRLTTTGRWTLTTLSIDAKHLLTLLSSFQNFNLHRPLDRLASLTIIDVLPNASGFPEGGMGRIIDLANSLPRLSSLTFNRFIVFEGSLESKHWRRRSPAPLPICLVTVKNSNATGIKYLLHHLAPKKLTLDACKFTTTSIIRLPACIDSLTLCRIGGMDVELSVLPMVASFVGSHLVIRDCAFFTHHFLHLVHGRAYLNLFGFAFPGLRRLHIEH</sequence>
<evidence type="ECO:0008006" key="3">
    <source>
        <dbReference type="Google" id="ProtNLM"/>
    </source>
</evidence>
<gene>
    <name evidence="1" type="ORF">DFP72DRAFT_1093662</name>
</gene>
<proteinExistence type="predicted"/>
<organism evidence="1 2">
    <name type="scientific">Ephemerocybe angulata</name>
    <dbReference type="NCBI Taxonomy" id="980116"/>
    <lineage>
        <taxon>Eukaryota</taxon>
        <taxon>Fungi</taxon>
        <taxon>Dikarya</taxon>
        <taxon>Basidiomycota</taxon>
        <taxon>Agaricomycotina</taxon>
        <taxon>Agaricomycetes</taxon>
        <taxon>Agaricomycetidae</taxon>
        <taxon>Agaricales</taxon>
        <taxon>Agaricineae</taxon>
        <taxon>Psathyrellaceae</taxon>
        <taxon>Ephemerocybe</taxon>
    </lineage>
</organism>
<name>A0A8H6HEA9_9AGAR</name>
<dbReference type="OrthoDB" id="3115278at2759"/>
<evidence type="ECO:0000313" key="2">
    <source>
        <dbReference type="Proteomes" id="UP000521943"/>
    </source>
</evidence>
<dbReference type="EMBL" id="JACGCI010000118">
    <property type="protein sequence ID" value="KAF6744567.1"/>
    <property type="molecule type" value="Genomic_DNA"/>
</dbReference>
<comment type="caution">
    <text evidence="1">The sequence shown here is derived from an EMBL/GenBank/DDBJ whole genome shotgun (WGS) entry which is preliminary data.</text>
</comment>
<dbReference type="Proteomes" id="UP000521943">
    <property type="component" value="Unassembled WGS sequence"/>
</dbReference>
<keyword evidence="2" id="KW-1185">Reference proteome</keyword>
<protein>
    <recommendedName>
        <fullName evidence="3">F-box domain-containing protein</fullName>
    </recommendedName>
</protein>
<accession>A0A8H6HEA9</accession>
<reference evidence="1 2" key="1">
    <citation type="submission" date="2020-07" db="EMBL/GenBank/DDBJ databases">
        <title>Comparative genomics of pyrophilous fungi reveals a link between fire events and developmental genes.</title>
        <authorList>
            <consortium name="DOE Joint Genome Institute"/>
            <person name="Steindorff A.S."/>
            <person name="Carver A."/>
            <person name="Calhoun S."/>
            <person name="Stillman K."/>
            <person name="Liu H."/>
            <person name="Lipzen A."/>
            <person name="Pangilinan J."/>
            <person name="Labutti K."/>
            <person name="Bruns T.D."/>
            <person name="Grigoriev I.V."/>
        </authorList>
    </citation>
    <scope>NUCLEOTIDE SEQUENCE [LARGE SCALE GENOMIC DNA]</scope>
    <source>
        <strain evidence="1 2">CBS 144469</strain>
    </source>
</reference>
<evidence type="ECO:0000313" key="1">
    <source>
        <dbReference type="EMBL" id="KAF6744567.1"/>
    </source>
</evidence>